<evidence type="ECO:0008006" key="6">
    <source>
        <dbReference type="Google" id="ProtNLM"/>
    </source>
</evidence>
<dbReference type="GeneID" id="5891215"/>
<dbReference type="HAMAP" id="MF_00327">
    <property type="entry name" value="Ribosomal_eL43"/>
    <property type="match status" value="1"/>
</dbReference>
<dbReference type="InterPro" id="IPR002674">
    <property type="entry name" value="Ribosomal_eL43"/>
</dbReference>
<gene>
    <name evidence="4" type="ORF">MONBRDRAFT_37079</name>
</gene>
<reference evidence="4 5" key="1">
    <citation type="journal article" date="2008" name="Nature">
        <title>The genome of the choanoflagellate Monosiga brevicollis and the origin of metazoans.</title>
        <authorList>
            <consortium name="JGI Sequencing"/>
            <person name="King N."/>
            <person name="Westbrook M.J."/>
            <person name="Young S.L."/>
            <person name="Kuo A."/>
            <person name="Abedin M."/>
            <person name="Chapman J."/>
            <person name="Fairclough S."/>
            <person name="Hellsten U."/>
            <person name="Isogai Y."/>
            <person name="Letunic I."/>
            <person name="Marr M."/>
            <person name="Pincus D."/>
            <person name="Putnam N."/>
            <person name="Rokas A."/>
            <person name="Wright K.J."/>
            <person name="Zuzow R."/>
            <person name="Dirks W."/>
            <person name="Good M."/>
            <person name="Goodstein D."/>
            <person name="Lemons D."/>
            <person name="Li W."/>
            <person name="Lyons J.B."/>
            <person name="Morris A."/>
            <person name="Nichols S."/>
            <person name="Richter D.J."/>
            <person name="Salamov A."/>
            <person name="Bork P."/>
            <person name="Lim W.A."/>
            <person name="Manning G."/>
            <person name="Miller W.T."/>
            <person name="McGinnis W."/>
            <person name="Shapiro H."/>
            <person name="Tjian R."/>
            <person name="Grigoriev I.V."/>
            <person name="Rokhsar D."/>
        </authorList>
    </citation>
    <scope>NUCLEOTIDE SEQUENCE [LARGE SCALE GENOMIC DNA]</scope>
    <source>
        <strain evidence="5">MX1 / ATCC 50154</strain>
    </source>
</reference>
<dbReference type="InterPro" id="IPR011331">
    <property type="entry name" value="Ribosomal_eL37/eL43"/>
</dbReference>
<evidence type="ECO:0000313" key="4">
    <source>
        <dbReference type="EMBL" id="EDQ89363.1"/>
    </source>
</evidence>
<dbReference type="NCBIfam" id="TIGR00280">
    <property type="entry name" value="eL43_euk_arch"/>
    <property type="match status" value="1"/>
</dbReference>
<dbReference type="EMBL" id="CH991551">
    <property type="protein sequence ID" value="EDQ89363.1"/>
    <property type="molecule type" value="Genomic_DNA"/>
</dbReference>
<evidence type="ECO:0000256" key="2">
    <source>
        <dbReference type="ARBA" id="ARBA00022980"/>
    </source>
</evidence>
<dbReference type="Pfam" id="PF01780">
    <property type="entry name" value="Ribosomal_L37ae"/>
    <property type="match status" value="1"/>
</dbReference>
<name>A9UZG4_MONBE</name>
<dbReference type="AlphaFoldDB" id="A9UZG4"/>
<sequence length="119" mass="13196">MARHTKKVGVVGKYGTRYGASLRKQVKKIEISQHARYTCMFCGKTAMKRNAVGIWNCKACKKTVAGGAWSIRLKPFVSEQGSRLKLLVAVQRSVWFQFSPGNGNTMVELTFSGGVRQPV</sequence>
<evidence type="ECO:0000313" key="5">
    <source>
        <dbReference type="Proteomes" id="UP000001357"/>
    </source>
</evidence>
<evidence type="ECO:0000256" key="3">
    <source>
        <dbReference type="ARBA" id="ARBA00023274"/>
    </source>
</evidence>
<dbReference type="STRING" id="81824.A9UZG4"/>
<dbReference type="GO" id="GO:0006412">
    <property type="term" value="P:translation"/>
    <property type="evidence" value="ECO:0007669"/>
    <property type="project" value="InterPro"/>
</dbReference>
<dbReference type="InterPro" id="IPR011332">
    <property type="entry name" value="Ribosomal_zn-bd"/>
</dbReference>
<dbReference type="PANTHER" id="PTHR48129:SF1">
    <property type="entry name" value="LARGE RIBOSOMAL SUBUNIT PROTEIN EL43"/>
    <property type="match status" value="1"/>
</dbReference>
<proteinExistence type="inferred from homology"/>
<dbReference type="GO" id="GO:0003735">
    <property type="term" value="F:structural constituent of ribosome"/>
    <property type="evidence" value="ECO:0007669"/>
    <property type="project" value="InterPro"/>
</dbReference>
<dbReference type="eggNOG" id="KOG0402">
    <property type="taxonomic scope" value="Eukaryota"/>
</dbReference>
<dbReference type="InterPro" id="IPR050522">
    <property type="entry name" value="Ribosomal_protein_eL43"/>
</dbReference>
<keyword evidence="5" id="KW-1185">Reference proteome</keyword>
<dbReference type="Proteomes" id="UP000001357">
    <property type="component" value="Unassembled WGS sequence"/>
</dbReference>
<dbReference type="FunCoup" id="A9UZG4">
    <property type="interactions" value="856"/>
</dbReference>
<comment type="similarity">
    <text evidence="1">Belongs to the eukaryotic ribosomal protein eL43 family.</text>
</comment>
<dbReference type="SUPFAM" id="SSF57829">
    <property type="entry name" value="Zn-binding ribosomal proteins"/>
    <property type="match status" value="1"/>
</dbReference>
<protein>
    <recommendedName>
        <fullName evidence="6">Ribosomal protein L37a</fullName>
    </recommendedName>
</protein>
<evidence type="ECO:0000256" key="1">
    <source>
        <dbReference type="ARBA" id="ARBA00008672"/>
    </source>
</evidence>
<dbReference type="KEGG" id="mbr:MONBRDRAFT_37079"/>
<keyword evidence="3" id="KW-0687">Ribonucleoprotein</keyword>
<dbReference type="InParanoid" id="A9UZG4"/>
<dbReference type="PANTHER" id="PTHR48129">
    <property type="entry name" value="60S RIBOSOMAL PROTEIN L37A"/>
    <property type="match status" value="1"/>
</dbReference>
<dbReference type="Gene3D" id="2.20.25.30">
    <property type="match status" value="1"/>
</dbReference>
<organism evidence="4 5">
    <name type="scientific">Monosiga brevicollis</name>
    <name type="common">Choanoflagellate</name>
    <dbReference type="NCBI Taxonomy" id="81824"/>
    <lineage>
        <taxon>Eukaryota</taxon>
        <taxon>Choanoflagellata</taxon>
        <taxon>Craspedida</taxon>
        <taxon>Salpingoecidae</taxon>
        <taxon>Monosiga</taxon>
    </lineage>
</organism>
<dbReference type="RefSeq" id="XP_001745939.1">
    <property type="nucleotide sequence ID" value="XM_001745887.1"/>
</dbReference>
<dbReference type="GO" id="GO:0022625">
    <property type="term" value="C:cytosolic large ribosomal subunit"/>
    <property type="evidence" value="ECO:0000318"/>
    <property type="project" value="GO_Central"/>
</dbReference>
<accession>A9UZG4</accession>
<keyword evidence="2" id="KW-0689">Ribosomal protein</keyword>